<proteinExistence type="predicted"/>
<evidence type="ECO:0008006" key="3">
    <source>
        <dbReference type="Google" id="ProtNLM"/>
    </source>
</evidence>
<reference evidence="1 2" key="1">
    <citation type="journal article" date="2016" name="Sci. Rep.">
        <title>Metabolic traits of an uncultured archaeal lineage -MSBL1- from brine pools of the Red Sea.</title>
        <authorList>
            <person name="Mwirichia R."/>
            <person name="Alam I."/>
            <person name="Rashid M."/>
            <person name="Vinu M."/>
            <person name="Ba-Alawi W."/>
            <person name="Anthony Kamau A."/>
            <person name="Kamanda Ngugi D."/>
            <person name="Goker M."/>
            <person name="Klenk H.P."/>
            <person name="Bajic V."/>
            <person name="Stingl U."/>
        </authorList>
    </citation>
    <scope>NUCLEOTIDE SEQUENCE [LARGE SCALE GENOMIC DNA]</scope>
    <source>
        <strain evidence="1">SCGC-AAA382A20</strain>
    </source>
</reference>
<evidence type="ECO:0000313" key="2">
    <source>
        <dbReference type="Proteomes" id="UP000070263"/>
    </source>
</evidence>
<accession>A0A133VMW7</accession>
<dbReference type="EMBL" id="LHYE01000001">
    <property type="protein sequence ID" value="KXB07751.1"/>
    <property type="molecule type" value="Genomic_DNA"/>
</dbReference>
<gene>
    <name evidence="1" type="ORF">AKJ51_00110</name>
</gene>
<name>A0A133VMW7_9EURY</name>
<keyword evidence="2" id="KW-1185">Reference proteome</keyword>
<protein>
    <recommendedName>
        <fullName evidence="3">Transposase</fullName>
    </recommendedName>
</protein>
<organism evidence="1 2">
    <name type="scientific">candidate division MSBL1 archaeon SCGC-AAA382A20</name>
    <dbReference type="NCBI Taxonomy" id="1698280"/>
    <lineage>
        <taxon>Archaea</taxon>
        <taxon>Methanobacteriati</taxon>
        <taxon>Methanobacteriota</taxon>
        <taxon>candidate division MSBL1</taxon>
    </lineage>
</organism>
<sequence>MSKGQKAILAAEIKPIFENEAKQKQRETGKKYGKGFRKFSLNKTFCGLYYLASFDNLLNIVYQRSKFNNEV</sequence>
<comment type="caution">
    <text evidence="1">The sequence shown here is derived from an EMBL/GenBank/DDBJ whole genome shotgun (WGS) entry which is preliminary data.</text>
</comment>
<dbReference type="AlphaFoldDB" id="A0A133VMW7"/>
<evidence type="ECO:0000313" key="1">
    <source>
        <dbReference type="EMBL" id="KXB07751.1"/>
    </source>
</evidence>
<dbReference type="Proteomes" id="UP000070263">
    <property type="component" value="Unassembled WGS sequence"/>
</dbReference>